<gene>
    <name evidence="2" type="ordered locus">Oter_3433</name>
</gene>
<proteinExistence type="predicted"/>
<name>B1ZV43_OPITP</name>
<sequence>MPDATYDILVSIRDKLDGLDKTLSGLKGVGQGVDDVNAKATLLGKTFKAVFGANIAERAMMGLVNTAKQAATAAFTLASEIRDGAANLDLSMRGYQVYRQLIRDTGGDMGSFTMSLTTFNRALRDSADSSSAAAAAFEAAGLDPISLQATDLEHAWAEAATAVEAMDDKQTALAVKATLFGERTIPRLRGAIQDLAEKGYDELAASMERANMILADSEIARLDAGAKLVERTMLQATRVSGALEADLLGIGMGAGTLPIPRAPADEGRLRNLATQRQALERLREAFENAAKAEEIFEGHPGKTDQERRDQRIRYLQAQINLLRELKQLRKDMPVDVTLGETQDKRRKEQQDLIIQIQKLENERNALQGVQPPTLANLKRRALGVNERTINPNALTVGQGVQAGALDWIESLGSSGEQVAGVISQSLGGAISAVSAKLGGQDVRSWGEVWKNTLQSLLVMLIQVQLQMIALKALMGIFGGLGGAGGGGAGAGGPASGLVGDGLSDVWSTPVDFMSNLPGRATGGDVQVGRMYRINEGDEPVETFIPLVPGRISSSGPLVAGGGGRSIVVHQTLQVSTGVQETVRAEMVQMMPMMRQLSVDGVREAIARNQIELG</sequence>
<dbReference type="Proteomes" id="UP000007013">
    <property type="component" value="Chromosome"/>
</dbReference>
<dbReference type="STRING" id="452637.Oter_3433"/>
<dbReference type="OrthoDB" id="7996304at2"/>
<keyword evidence="1" id="KW-0175">Coiled coil</keyword>
<protein>
    <submittedName>
        <fullName evidence="2">Uncharacterized protein</fullName>
    </submittedName>
</protein>
<evidence type="ECO:0000313" key="2">
    <source>
        <dbReference type="EMBL" id="ACB76710.1"/>
    </source>
</evidence>
<dbReference type="RefSeq" id="WP_012376239.1">
    <property type="nucleotide sequence ID" value="NC_010571.1"/>
</dbReference>
<dbReference type="KEGG" id="ote:Oter_3433"/>
<evidence type="ECO:0000313" key="3">
    <source>
        <dbReference type="Proteomes" id="UP000007013"/>
    </source>
</evidence>
<accession>B1ZV43</accession>
<feature type="coiled-coil region" evidence="1">
    <location>
        <begin position="342"/>
        <end position="369"/>
    </location>
</feature>
<dbReference type="EMBL" id="CP001032">
    <property type="protein sequence ID" value="ACB76710.1"/>
    <property type="molecule type" value="Genomic_DNA"/>
</dbReference>
<dbReference type="eggNOG" id="COG1196">
    <property type="taxonomic scope" value="Bacteria"/>
</dbReference>
<evidence type="ECO:0000256" key="1">
    <source>
        <dbReference type="SAM" id="Coils"/>
    </source>
</evidence>
<reference evidence="2 3" key="1">
    <citation type="journal article" date="2011" name="J. Bacteriol.">
        <title>Genome sequence of the verrucomicrobium Opitutus terrae PB90-1, an abundant inhabitant of rice paddy soil ecosystems.</title>
        <authorList>
            <person name="van Passel M.W."/>
            <person name="Kant R."/>
            <person name="Palva A."/>
            <person name="Copeland A."/>
            <person name="Lucas S."/>
            <person name="Lapidus A."/>
            <person name="Glavina del Rio T."/>
            <person name="Pitluck S."/>
            <person name="Goltsman E."/>
            <person name="Clum A."/>
            <person name="Sun H."/>
            <person name="Schmutz J."/>
            <person name="Larimer F.W."/>
            <person name="Land M.L."/>
            <person name="Hauser L."/>
            <person name="Kyrpides N."/>
            <person name="Mikhailova N."/>
            <person name="Richardson P.P."/>
            <person name="Janssen P.H."/>
            <person name="de Vos W.M."/>
            <person name="Smidt H."/>
        </authorList>
    </citation>
    <scope>NUCLEOTIDE SEQUENCE [LARGE SCALE GENOMIC DNA]</scope>
    <source>
        <strain evidence="3">DSM 11246 / JCM 15787 / PB90-1</strain>
    </source>
</reference>
<dbReference type="HOGENOM" id="CLU_445382_0_0_0"/>
<organism evidence="2 3">
    <name type="scientific">Opitutus terrae (strain DSM 11246 / JCM 15787 / PB90-1)</name>
    <dbReference type="NCBI Taxonomy" id="452637"/>
    <lineage>
        <taxon>Bacteria</taxon>
        <taxon>Pseudomonadati</taxon>
        <taxon>Verrucomicrobiota</taxon>
        <taxon>Opitutia</taxon>
        <taxon>Opitutales</taxon>
        <taxon>Opitutaceae</taxon>
        <taxon>Opitutus</taxon>
    </lineage>
</organism>
<dbReference type="AlphaFoldDB" id="B1ZV43"/>
<keyword evidence="3" id="KW-1185">Reference proteome</keyword>